<dbReference type="Proteomes" id="UP000596977">
    <property type="component" value="Unassembled WGS sequence"/>
</dbReference>
<comment type="similarity">
    <text evidence="1">Belongs to the SMP-30/CGR1 family.</text>
</comment>
<dbReference type="InterPro" id="IPR013658">
    <property type="entry name" value="SGL"/>
</dbReference>
<dbReference type="GO" id="GO:0005509">
    <property type="term" value="F:calcium ion binding"/>
    <property type="evidence" value="ECO:0007669"/>
    <property type="project" value="TreeGrafter"/>
</dbReference>
<dbReference type="RefSeq" id="WP_127071942.1">
    <property type="nucleotide sequence ID" value="NZ_BMKB01000005.1"/>
</dbReference>
<protein>
    <submittedName>
        <fullName evidence="5">Gluconolactonase</fullName>
    </submittedName>
</protein>
<comment type="caution">
    <text evidence="5">The sequence shown here is derived from an EMBL/GenBank/DDBJ whole genome shotgun (WGS) entry which is preliminary data.</text>
</comment>
<keyword evidence="3" id="KW-0862">Zinc</keyword>
<evidence type="ECO:0000313" key="6">
    <source>
        <dbReference type="Proteomes" id="UP000596977"/>
    </source>
</evidence>
<dbReference type="PANTHER" id="PTHR10907:SF47">
    <property type="entry name" value="REGUCALCIN"/>
    <property type="match status" value="1"/>
</dbReference>
<name>A0A916RMQ9_9HYPH</name>
<dbReference type="PRINTS" id="PR01790">
    <property type="entry name" value="SMP30FAMILY"/>
</dbReference>
<dbReference type="PANTHER" id="PTHR10907">
    <property type="entry name" value="REGUCALCIN"/>
    <property type="match status" value="1"/>
</dbReference>
<sequence>MNARVFDDRPCFLGEGPLWHPLRQQLFWFDIINKKLLTQARGAKKSWDFDFIVSAAGWVDHGTLLIGSENGFLKFDIETGTHSHLADVEANNQDTRSNDGRADPWGGFWLGTMGKKAENEAGSIYRYYKGKVERLFTGITITNAICFTPDRQFAYFADTEIGIVNRVALDPHTGAPTGQPEVFLDLSGEGLNPDGAVVDANGVIWIAQWGAGRVAAYDSAGRFVREIAIGAPHSSCPAFGGDNLTTLFCTSAQQGMTVAQLEAHPLAGQVFCAPDIAKGQQEHQVIL</sequence>
<accession>A0A916RMQ9</accession>
<organism evidence="5 6">
    <name type="scientific">Pelagibacterium lentulum</name>
    <dbReference type="NCBI Taxonomy" id="2029865"/>
    <lineage>
        <taxon>Bacteria</taxon>
        <taxon>Pseudomonadati</taxon>
        <taxon>Pseudomonadota</taxon>
        <taxon>Alphaproteobacteria</taxon>
        <taxon>Hyphomicrobiales</taxon>
        <taxon>Devosiaceae</taxon>
        <taxon>Pelagibacterium</taxon>
    </lineage>
</organism>
<dbReference type="InterPro" id="IPR011042">
    <property type="entry name" value="6-blade_b-propeller_TolB-like"/>
</dbReference>
<evidence type="ECO:0000313" key="5">
    <source>
        <dbReference type="EMBL" id="GGA59702.1"/>
    </source>
</evidence>
<keyword evidence="3" id="KW-0479">Metal-binding</keyword>
<feature type="binding site" evidence="3">
    <location>
        <position position="96"/>
    </location>
    <ligand>
        <name>substrate</name>
    </ligand>
</feature>
<evidence type="ECO:0000256" key="1">
    <source>
        <dbReference type="ARBA" id="ARBA00008853"/>
    </source>
</evidence>
<comment type="cofactor">
    <cofactor evidence="3">
        <name>Zn(2+)</name>
        <dbReference type="ChEBI" id="CHEBI:29105"/>
    </cofactor>
    <text evidence="3">Binds 1 divalent metal cation per subunit.</text>
</comment>
<dbReference type="AlphaFoldDB" id="A0A916RMQ9"/>
<evidence type="ECO:0000256" key="3">
    <source>
        <dbReference type="PIRSR" id="PIRSR605511-2"/>
    </source>
</evidence>
<dbReference type="GO" id="GO:0004341">
    <property type="term" value="F:gluconolactonase activity"/>
    <property type="evidence" value="ECO:0007669"/>
    <property type="project" value="TreeGrafter"/>
</dbReference>
<evidence type="ECO:0000259" key="4">
    <source>
        <dbReference type="Pfam" id="PF08450"/>
    </source>
</evidence>
<dbReference type="Gene3D" id="2.120.10.30">
    <property type="entry name" value="TolB, C-terminal domain"/>
    <property type="match status" value="1"/>
</dbReference>
<feature type="binding site" evidence="3">
    <location>
        <position position="143"/>
    </location>
    <ligand>
        <name>a divalent metal cation</name>
        <dbReference type="ChEBI" id="CHEBI:60240"/>
    </ligand>
</feature>
<dbReference type="OrthoDB" id="2633250at2"/>
<dbReference type="Pfam" id="PF08450">
    <property type="entry name" value="SGL"/>
    <property type="match status" value="1"/>
</dbReference>
<dbReference type="SUPFAM" id="SSF63829">
    <property type="entry name" value="Calcium-dependent phosphotriesterase"/>
    <property type="match status" value="1"/>
</dbReference>
<dbReference type="GO" id="GO:0019853">
    <property type="term" value="P:L-ascorbic acid biosynthetic process"/>
    <property type="evidence" value="ECO:0007669"/>
    <property type="project" value="TreeGrafter"/>
</dbReference>
<keyword evidence="6" id="KW-1185">Reference proteome</keyword>
<proteinExistence type="inferred from homology"/>
<feature type="active site" description="Proton donor/acceptor" evidence="2">
    <location>
        <position position="194"/>
    </location>
</feature>
<gene>
    <name evidence="5" type="ORF">GCM10011499_32390</name>
</gene>
<reference evidence="5 6" key="1">
    <citation type="journal article" date="2014" name="Int. J. Syst. Evol. Microbiol.">
        <title>Complete genome sequence of Corynebacterium casei LMG S-19264T (=DSM 44701T), isolated from a smear-ripened cheese.</title>
        <authorList>
            <consortium name="US DOE Joint Genome Institute (JGI-PGF)"/>
            <person name="Walter F."/>
            <person name="Albersmeier A."/>
            <person name="Kalinowski J."/>
            <person name="Ruckert C."/>
        </authorList>
    </citation>
    <scope>NUCLEOTIDE SEQUENCE [LARGE SCALE GENOMIC DNA]</scope>
    <source>
        <strain evidence="5 6">CGMCC 1.15896</strain>
    </source>
</reference>
<feature type="domain" description="SMP-30/Gluconolactonase/LRE-like region" evidence="4">
    <location>
        <begin position="13"/>
        <end position="253"/>
    </location>
</feature>
<dbReference type="InterPro" id="IPR005511">
    <property type="entry name" value="SMP-30"/>
</dbReference>
<evidence type="ECO:0000256" key="2">
    <source>
        <dbReference type="PIRSR" id="PIRSR605511-1"/>
    </source>
</evidence>
<dbReference type="EMBL" id="BMKB01000005">
    <property type="protein sequence ID" value="GGA59702.1"/>
    <property type="molecule type" value="Genomic_DNA"/>
</dbReference>
<feature type="binding site" evidence="3">
    <location>
        <position position="98"/>
    </location>
    <ligand>
        <name>substrate</name>
    </ligand>
</feature>
<feature type="binding site" evidence="3">
    <location>
        <position position="194"/>
    </location>
    <ligand>
        <name>a divalent metal cation</name>
        <dbReference type="ChEBI" id="CHEBI:60240"/>
    </ligand>
</feature>
<feature type="binding site" evidence="3">
    <location>
        <position position="15"/>
    </location>
    <ligand>
        <name>a divalent metal cation</name>
        <dbReference type="ChEBI" id="CHEBI:60240"/>
    </ligand>
</feature>